<keyword evidence="3 5" id="KW-1133">Transmembrane helix</keyword>
<evidence type="ECO:0000256" key="1">
    <source>
        <dbReference type="ARBA" id="ARBA00004141"/>
    </source>
</evidence>
<dbReference type="Proteomes" id="UP000199462">
    <property type="component" value="Unassembled WGS sequence"/>
</dbReference>
<gene>
    <name evidence="7" type="ORF">SAMN04488010_0790</name>
</gene>
<feature type="transmembrane region" description="Helical" evidence="5">
    <location>
        <begin position="84"/>
        <end position="101"/>
    </location>
</feature>
<dbReference type="RefSeq" id="WP_091901586.1">
    <property type="nucleotide sequence ID" value="NZ_FOYX01000001.1"/>
</dbReference>
<evidence type="ECO:0000256" key="4">
    <source>
        <dbReference type="ARBA" id="ARBA00023136"/>
    </source>
</evidence>
<dbReference type="InterPro" id="IPR007016">
    <property type="entry name" value="O-antigen_ligase-rel_domated"/>
</dbReference>
<evidence type="ECO:0000256" key="3">
    <source>
        <dbReference type="ARBA" id="ARBA00022989"/>
    </source>
</evidence>
<sequence length="419" mass="49320">MKNLNLKNCLVILGCITIFGLFLKENISAILFIGFIFFSLVNLIKKKKNIILQRTSKIIIVLMVAYFLIGVTGVIINPESKKNYLTRLLPFLFSPFLFYIFQDLRNKNMLFINCFVLGNIILLVFLDISAIIDMITNQSLFIVKEGREYYRFLYTRYTNPNYFNHIYLSLYTFFSAILIYQFKLTTSRLKWITLTYFFIHLFMIGSRAMIISILFGSLIYLFILAIIKKKHLKYLFIYIFCIASLFSITYVFKDTLLFNRYSQVFEWYGKRDNILERNYSINNRIKIYILGASVINEGNGGIQGTGIAEEKIKNTYSKKFKNEFPFKTKTYNTHNQFINNYIDWGYAGLITLSLLLILVIKQAIEKQNYALAFFWISFTLLLMMECILYRQRGIMLFVIFFALLENTSKSNILNPNIND</sequence>
<feature type="transmembrane region" description="Helical" evidence="5">
    <location>
        <begin position="110"/>
        <end position="132"/>
    </location>
</feature>
<dbReference type="STRING" id="440514.SAMN04488010_0790"/>
<keyword evidence="8" id="KW-1185">Reference proteome</keyword>
<proteinExistence type="predicted"/>
<evidence type="ECO:0000313" key="8">
    <source>
        <dbReference type="Proteomes" id="UP000199462"/>
    </source>
</evidence>
<dbReference type="AlphaFoldDB" id="A0A1I6HUJ9"/>
<evidence type="ECO:0000313" key="7">
    <source>
        <dbReference type="EMBL" id="SFR58116.1"/>
    </source>
</evidence>
<comment type="subcellular location">
    <subcellularLocation>
        <location evidence="1">Membrane</location>
        <topology evidence="1">Multi-pass membrane protein</topology>
    </subcellularLocation>
</comment>
<dbReference type="InterPro" id="IPR051533">
    <property type="entry name" value="WaaL-like"/>
</dbReference>
<dbReference type="GO" id="GO:0016874">
    <property type="term" value="F:ligase activity"/>
    <property type="evidence" value="ECO:0007669"/>
    <property type="project" value="UniProtKB-KW"/>
</dbReference>
<evidence type="ECO:0000256" key="5">
    <source>
        <dbReference type="SAM" id="Phobius"/>
    </source>
</evidence>
<keyword evidence="7" id="KW-0436">Ligase</keyword>
<organism evidence="7 8">
    <name type="scientific">Maribacter stanieri</name>
    <dbReference type="NCBI Taxonomy" id="440514"/>
    <lineage>
        <taxon>Bacteria</taxon>
        <taxon>Pseudomonadati</taxon>
        <taxon>Bacteroidota</taxon>
        <taxon>Flavobacteriia</taxon>
        <taxon>Flavobacteriales</taxon>
        <taxon>Flavobacteriaceae</taxon>
        <taxon>Maribacter</taxon>
    </lineage>
</organism>
<dbReference type="EMBL" id="FOYX01000001">
    <property type="protein sequence ID" value="SFR58116.1"/>
    <property type="molecule type" value="Genomic_DNA"/>
</dbReference>
<accession>A0A1I6HUJ9</accession>
<evidence type="ECO:0000256" key="2">
    <source>
        <dbReference type="ARBA" id="ARBA00022692"/>
    </source>
</evidence>
<protein>
    <submittedName>
        <fullName evidence="7">O-antigen ligase like membrane protein</fullName>
    </submittedName>
</protein>
<feature type="domain" description="O-antigen ligase-related" evidence="6">
    <location>
        <begin position="196"/>
        <end position="352"/>
    </location>
</feature>
<reference evidence="8" key="1">
    <citation type="submission" date="2016-10" db="EMBL/GenBank/DDBJ databases">
        <authorList>
            <person name="Varghese N."/>
            <person name="Submissions S."/>
        </authorList>
    </citation>
    <scope>NUCLEOTIDE SEQUENCE [LARGE SCALE GENOMIC DNA]</scope>
    <source>
        <strain evidence="8">DSM 19891</strain>
    </source>
</reference>
<feature type="transmembrane region" description="Helical" evidence="5">
    <location>
        <begin position="5"/>
        <end position="23"/>
    </location>
</feature>
<feature type="transmembrane region" description="Helical" evidence="5">
    <location>
        <begin position="344"/>
        <end position="364"/>
    </location>
</feature>
<dbReference type="GO" id="GO:0016020">
    <property type="term" value="C:membrane"/>
    <property type="evidence" value="ECO:0007669"/>
    <property type="project" value="UniProtKB-SubCell"/>
</dbReference>
<dbReference type="Pfam" id="PF04932">
    <property type="entry name" value="Wzy_C"/>
    <property type="match status" value="1"/>
</dbReference>
<dbReference type="PANTHER" id="PTHR37422:SF13">
    <property type="entry name" value="LIPOPOLYSACCHARIDE BIOSYNTHESIS PROTEIN PA4999-RELATED"/>
    <property type="match status" value="1"/>
</dbReference>
<feature type="transmembrane region" description="Helical" evidence="5">
    <location>
        <begin position="29"/>
        <end position="46"/>
    </location>
</feature>
<keyword evidence="4 5" id="KW-0472">Membrane</keyword>
<feature type="transmembrane region" description="Helical" evidence="5">
    <location>
        <begin position="233"/>
        <end position="252"/>
    </location>
</feature>
<feature type="transmembrane region" description="Helical" evidence="5">
    <location>
        <begin position="370"/>
        <end position="389"/>
    </location>
</feature>
<name>A0A1I6HUJ9_9FLAO</name>
<keyword evidence="2 5" id="KW-0812">Transmembrane</keyword>
<feature type="transmembrane region" description="Helical" evidence="5">
    <location>
        <begin position="58"/>
        <end position="78"/>
    </location>
</feature>
<evidence type="ECO:0000259" key="6">
    <source>
        <dbReference type="Pfam" id="PF04932"/>
    </source>
</evidence>
<dbReference type="PANTHER" id="PTHR37422">
    <property type="entry name" value="TEICHURONIC ACID BIOSYNTHESIS PROTEIN TUAE"/>
    <property type="match status" value="1"/>
</dbReference>
<feature type="transmembrane region" description="Helical" evidence="5">
    <location>
        <begin position="162"/>
        <end position="182"/>
    </location>
</feature>
<feature type="transmembrane region" description="Helical" evidence="5">
    <location>
        <begin position="194"/>
        <end position="227"/>
    </location>
</feature>